<dbReference type="EMBL" id="AMZH03012957">
    <property type="protein sequence ID" value="RRT50099.1"/>
    <property type="molecule type" value="Genomic_DNA"/>
</dbReference>
<protein>
    <submittedName>
        <fullName evidence="2">Uncharacterized protein</fullName>
    </submittedName>
</protein>
<feature type="compositionally biased region" description="Low complexity" evidence="1">
    <location>
        <begin position="1"/>
        <end position="26"/>
    </location>
</feature>
<name>A0A426YEB5_ENSVE</name>
<feature type="region of interest" description="Disordered" evidence="1">
    <location>
        <begin position="1"/>
        <end position="99"/>
    </location>
</feature>
<organism evidence="2 3">
    <name type="scientific">Ensete ventricosum</name>
    <name type="common">Abyssinian banana</name>
    <name type="synonym">Musa ensete</name>
    <dbReference type="NCBI Taxonomy" id="4639"/>
    <lineage>
        <taxon>Eukaryota</taxon>
        <taxon>Viridiplantae</taxon>
        <taxon>Streptophyta</taxon>
        <taxon>Embryophyta</taxon>
        <taxon>Tracheophyta</taxon>
        <taxon>Spermatophyta</taxon>
        <taxon>Magnoliopsida</taxon>
        <taxon>Liliopsida</taxon>
        <taxon>Zingiberales</taxon>
        <taxon>Musaceae</taxon>
        <taxon>Ensete</taxon>
    </lineage>
</organism>
<comment type="caution">
    <text evidence="2">The sequence shown here is derived from an EMBL/GenBank/DDBJ whole genome shotgun (WGS) entry which is preliminary data.</text>
</comment>
<gene>
    <name evidence="2" type="ORF">B296_00020951</name>
</gene>
<dbReference type="Proteomes" id="UP000287651">
    <property type="component" value="Unassembled WGS sequence"/>
</dbReference>
<reference evidence="2 3" key="1">
    <citation type="journal article" date="2014" name="Agronomy (Basel)">
        <title>A Draft Genome Sequence for Ensete ventricosum, the Drought-Tolerant Tree Against Hunger.</title>
        <authorList>
            <person name="Harrison J."/>
            <person name="Moore K.A."/>
            <person name="Paszkiewicz K."/>
            <person name="Jones T."/>
            <person name="Grant M."/>
            <person name="Ambacheew D."/>
            <person name="Muzemil S."/>
            <person name="Studholme D.J."/>
        </authorList>
    </citation>
    <scope>NUCLEOTIDE SEQUENCE [LARGE SCALE GENOMIC DNA]</scope>
</reference>
<evidence type="ECO:0000313" key="2">
    <source>
        <dbReference type="EMBL" id="RRT50099.1"/>
    </source>
</evidence>
<feature type="compositionally biased region" description="Basic residues" evidence="1">
    <location>
        <begin position="78"/>
        <end position="87"/>
    </location>
</feature>
<feature type="compositionally biased region" description="Polar residues" evidence="1">
    <location>
        <begin position="54"/>
        <end position="67"/>
    </location>
</feature>
<proteinExistence type="predicted"/>
<dbReference type="AlphaFoldDB" id="A0A426YEB5"/>
<evidence type="ECO:0000256" key="1">
    <source>
        <dbReference type="SAM" id="MobiDB-lite"/>
    </source>
</evidence>
<sequence>MSAIAASSTPSPSVPSAERSASSSVAIAGTGNDRSDKKSANKNEMAAASDSEESYTGSSHVTQSFSPSTPPPAVRSYRSSKKRKGIPHRAPFEGLVSEV</sequence>
<evidence type="ECO:0000313" key="3">
    <source>
        <dbReference type="Proteomes" id="UP000287651"/>
    </source>
</evidence>
<accession>A0A426YEB5</accession>